<name>A0ABR2LCY4_9ASPA</name>
<keyword evidence="2" id="KW-0539">Nucleus</keyword>
<dbReference type="Gene3D" id="1.10.1240.40">
    <property type="entry name" value="ENT domain"/>
    <property type="match status" value="1"/>
</dbReference>
<dbReference type="PANTHER" id="PTHR31917">
    <property type="entry name" value="AGENET DOMAIN-CONTAINING PROTEIN-RELATED"/>
    <property type="match status" value="1"/>
</dbReference>
<dbReference type="InterPro" id="IPR014002">
    <property type="entry name" value="Agenet_dom_plant"/>
</dbReference>
<protein>
    <recommendedName>
        <fullName evidence="3">ENT domain-containing protein</fullName>
    </recommendedName>
</protein>
<dbReference type="Pfam" id="PF05641">
    <property type="entry name" value="Agenet"/>
    <property type="match status" value="1"/>
</dbReference>
<organism evidence="4 5">
    <name type="scientific">Platanthera guangdongensis</name>
    <dbReference type="NCBI Taxonomy" id="2320717"/>
    <lineage>
        <taxon>Eukaryota</taxon>
        <taxon>Viridiplantae</taxon>
        <taxon>Streptophyta</taxon>
        <taxon>Embryophyta</taxon>
        <taxon>Tracheophyta</taxon>
        <taxon>Spermatophyta</taxon>
        <taxon>Magnoliopsida</taxon>
        <taxon>Liliopsida</taxon>
        <taxon>Asparagales</taxon>
        <taxon>Orchidaceae</taxon>
        <taxon>Orchidoideae</taxon>
        <taxon>Orchideae</taxon>
        <taxon>Orchidinae</taxon>
        <taxon>Platanthera</taxon>
    </lineage>
</organism>
<keyword evidence="5" id="KW-1185">Reference proteome</keyword>
<gene>
    <name evidence="4" type="ORF">KSP40_PGU015343</name>
</gene>
<dbReference type="Gene3D" id="2.30.30.140">
    <property type="match status" value="1"/>
</dbReference>
<dbReference type="InterPro" id="IPR036142">
    <property type="entry name" value="ENT_dom-like_sf"/>
</dbReference>
<dbReference type="Pfam" id="PF03735">
    <property type="entry name" value="ENT"/>
    <property type="match status" value="1"/>
</dbReference>
<comment type="subcellular location">
    <subcellularLocation>
        <location evidence="1">Nucleus</location>
    </subcellularLocation>
</comment>
<dbReference type="SUPFAM" id="SSF158639">
    <property type="entry name" value="ENT-like"/>
    <property type="match status" value="1"/>
</dbReference>
<dbReference type="SMART" id="SM00743">
    <property type="entry name" value="Agenet"/>
    <property type="match status" value="2"/>
</dbReference>
<dbReference type="SMART" id="SM01191">
    <property type="entry name" value="ENT"/>
    <property type="match status" value="1"/>
</dbReference>
<dbReference type="PANTHER" id="PTHR31917:SF5">
    <property type="entry name" value="OS02G0204500 PROTEIN"/>
    <property type="match status" value="1"/>
</dbReference>
<evidence type="ECO:0000313" key="4">
    <source>
        <dbReference type="EMBL" id="KAK8937969.1"/>
    </source>
</evidence>
<comment type="caution">
    <text evidence="4">The sequence shown here is derived from an EMBL/GenBank/DDBJ whole genome shotgun (WGS) entry which is preliminary data.</text>
</comment>
<feature type="domain" description="ENT" evidence="3">
    <location>
        <begin position="298"/>
        <end position="355"/>
    </location>
</feature>
<accession>A0ABR2LCY4</accession>
<evidence type="ECO:0000313" key="5">
    <source>
        <dbReference type="Proteomes" id="UP001412067"/>
    </source>
</evidence>
<evidence type="ECO:0000256" key="1">
    <source>
        <dbReference type="ARBA" id="ARBA00004123"/>
    </source>
</evidence>
<dbReference type="EMBL" id="JBBWWR010000021">
    <property type="protein sequence ID" value="KAK8937969.1"/>
    <property type="molecule type" value="Genomic_DNA"/>
</dbReference>
<reference evidence="4 5" key="1">
    <citation type="journal article" date="2022" name="Nat. Plants">
        <title>Genomes of leafy and leafless Platanthera orchids illuminate the evolution of mycoheterotrophy.</title>
        <authorList>
            <person name="Li M.H."/>
            <person name="Liu K.W."/>
            <person name="Li Z."/>
            <person name="Lu H.C."/>
            <person name="Ye Q.L."/>
            <person name="Zhang D."/>
            <person name="Wang J.Y."/>
            <person name="Li Y.F."/>
            <person name="Zhong Z.M."/>
            <person name="Liu X."/>
            <person name="Yu X."/>
            <person name="Liu D.K."/>
            <person name="Tu X.D."/>
            <person name="Liu B."/>
            <person name="Hao Y."/>
            <person name="Liao X.Y."/>
            <person name="Jiang Y.T."/>
            <person name="Sun W.H."/>
            <person name="Chen J."/>
            <person name="Chen Y.Q."/>
            <person name="Ai Y."/>
            <person name="Zhai J.W."/>
            <person name="Wu S.S."/>
            <person name="Zhou Z."/>
            <person name="Hsiao Y.Y."/>
            <person name="Wu W.L."/>
            <person name="Chen Y.Y."/>
            <person name="Lin Y.F."/>
            <person name="Hsu J.L."/>
            <person name="Li C.Y."/>
            <person name="Wang Z.W."/>
            <person name="Zhao X."/>
            <person name="Zhong W.Y."/>
            <person name="Ma X.K."/>
            <person name="Ma L."/>
            <person name="Huang J."/>
            <person name="Chen G.Z."/>
            <person name="Huang M.Z."/>
            <person name="Huang L."/>
            <person name="Peng D.H."/>
            <person name="Luo Y.B."/>
            <person name="Zou S.Q."/>
            <person name="Chen S.P."/>
            <person name="Lan S."/>
            <person name="Tsai W.C."/>
            <person name="Van de Peer Y."/>
            <person name="Liu Z.J."/>
        </authorList>
    </citation>
    <scope>NUCLEOTIDE SEQUENCE [LARGE SCALE GENOMIC DNA]</scope>
    <source>
        <strain evidence="4">Lor288</strain>
    </source>
</reference>
<proteinExistence type="predicted"/>
<dbReference type="Proteomes" id="UP001412067">
    <property type="component" value="Unassembled WGS sequence"/>
</dbReference>
<dbReference type="InterPro" id="IPR008395">
    <property type="entry name" value="Agenet-like_dom"/>
</dbReference>
<evidence type="ECO:0000256" key="2">
    <source>
        <dbReference type="ARBA" id="ARBA00023242"/>
    </source>
</evidence>
<sequence>MGFKEGTEVEVLEKDDMPLKSWRPARILSGNGRTYAVAYKNSSMDTLVRRVPRKTIRPRPPHAQMETWACGDIVEVFEEEVWKLAEIMKINKRIFFAMKLLGSSKVILATYFQLRRPQTWKDDRWISFENESMKCKIVNTKSKSKGGKLSCQPPLPCVHEIEEKMEDYVNQWCQESLQLEKLCKPAYPPVRPCRMKKSKKNGNKYGIPNQNLAQQLLEKVDVVNLPQNKNMAGFSRTNPVVRLELSDNESKASSVGSCSVANGSYRTSGRREFHGNVGDAESFHDYPNEPSCSRKDEISEAIHCLELDAYCSTLRSLYRCGSLSWEQELLLTNLRIALHISNDESRSVLHHLMSS</sequence>
<evidence type="ECO:0000259" key="3">
    <source>
        <dbReference type="PROSITE" id="PS51138"/>
    </source>
</evidence>
<dbReference type="PROSITE" id="PS51138">
    <property type="entry name" value="ENT"/>
    <property type="match status" value="1"/>
</dbReference>
<dbReference type="InterPro" id="IPR005491">
    <property type="entry name" value="ENT_dom"/>
</dbReference>